<keyword evidence="3" id="KW-1185">Reference proteome</keyword>
<dbReference type="CDD" id="cd00093">
    <property type="entry name" value="HTH_XRE"/>
    <property type="match status" value="1"/>
</dbReference>
<protein>
    <submittedName>
        <fullName evidence="2">Uncharacterized protein</fullName>
    </submittedName>
</protein>
<gene>
    <name evidence="2" type="ORF">BFN67_23375</name>
</gene>
<comment type="caution">
    <text evidence="2">The sequence shown here is derived from an EMBL/GenBank/DDBJ whole genome shotgun (WGS) entry which is preliminary data.</text>
</comment>
<evidence type="ECO:0000313" key="2">
    <source>
        <dbReference type="EMBL" id="OQM73813.1"/>
    </source>
</evidence>
<dbReference type="Proteomes" id="UP000191905">
    <property type="component" value="Unassembled WGS sequence"/>
</dbReference>
<evidence type="ECO:0000313" key="3">
    <source>
        <dbReference type="Proteomes" id="UP000191905"/>
    </source>
</evidence>
<evidence type="ECO:0000256" key="1">
    <source>
        <dbReference type="SAM" id="MobiDB-lite"/>
    </source>
</evidence>
<feature type="compositionally biased region" description="Low complexity" evidence="1">
    <location>
        <begin position="103"/>
        <end position="123"/>
    </location>
</feature>
<organism evidence="2 3">
    <name type="scientific">Manganibacter manganicus</name>
    <dbReference type="NCBI Taxonomy" id="1873176"/>
    <lineage>
        <taxon>Bacteria</taxon>
        <taxon>Pseudomonadati</taxon>
        <taxon>Pseudomonadota</taxon>
        <taxon>Alphaproteobacteria</taxon>
        <taxon>Hyphomicrobiales</taxon>
        <taxon>Phyllobacteriaceae</taxon>
        <taxon>Manganibacter</taxon>
    </lineage>
</organism>
<sequence>MMTGRLKECLKMLRWSEDDLAEELGCPSSEVQTWFNGRKHPPLAVTAWLEALVQAHWSVPAPNLDRSSSSKEPALVSNARIVLPHEPPEYSASRSAQRRSRWSFVPNSVSPSPVAPLPLVEKG</sequence>
<accession>A0A1V8RL32</accession>
<reference evidence="2 3" key="1">
    <citation type="journal article" date="2016" name="Int. J. Syst. Evol. Microbiol.">
        <title>Pseudaminobacter manganicus sp. nov., isolated from sludge of a manganese mine.</title>
        <authorList>
            <person name="Li J."/>
            <person name="Huang J."/>
            <person name="Liao S."/>
            <person name="Wang G."/>
        </authorList>
    </citation>
    <scope>NUCLEOTIDE SEQUENCE [LARGE SCALE GENOMIC DNA]</scope>
    <source>
        <strain evidence="2 3">JH-7</strain>
    </source>
</reference>
<proteinExistence type="predicted"/>
<feature type="region of interest" description="Disordered" evidence="1">
    <location>
        <begin position="87"/>
        <end position="123"/>
    </location>
</feature>
<dbReference type="InterPro" id="IPR010982">
    <property type="entry name" value="Lambda_DNA-bd_dom_sf"/>
</dbReference>
<dbReference type="EMBL" id="MDET01000052">
    <property type="protein sequence ID" value="OQM73813.1"/>
    <property type="molecule type" value="Genomic_DNA"/>
</dbReference>
<dbReference type="SUPFAM" id="SSF47413">
    <property type="entry name" value="lambda repressor-like DNA-binding domains"/>
    <property type="match status" value="1"/>
</dbReference>
<dbReference type="GO" id="GO:0003677">
    <property type="term" value="F:DNA binding"/>
    <property type="evidence" value="ECO:0007669"/>
    <property type="project" value="InterPro"/>
</dbReference>
<dbReference type="STRING" id="1873176.BFN67_23375"/>
<name>A0A1V8RL32_9HYPH</name>
<dbReference type="InterPro" id="IPR001387">
    <property type="entry name" value="Cro/C1-type_HTH"/>
</dbReference>
<dbReference type="AlphaFoldDB" id="A0A1V8RL32"/>